<evidence type="ECO:0000313" key="2">
    <source>
        <dbReference type="Proteomes" id="UP000006718"/>
    </source>
</evidence>
<reference evidence="1" key="3">
    <citation type="submission" date="2025-08" db="UniProtKB">
        <authorList>
            <consortium name="Ensembl"/>
        </authorList>
    </citation>
    <scope>IDENTIFICATION</scope>
    <source>
        <strain evidence="1">17573</strain>
    </source>
</reference>
<dbReference type="InParanoid" id="A0A5F8A8D0"/>
<keyword evidence="2" id="KW-1185">Reference proteome</keyword>
<dbReference type="Ensembl" id="ENSMMUT00000083130.1">
    <property type="protein sequence ID" value="ENSMMUP00000073176.1"/>
    <property type="gene ID" value="ENSMMUG00000052611.1"/>
</dbReference>
<dbReference type="AlphaFoldDB" id="A0A5F8A8D0"/>
<name>A0A5F8A8D0_MACMU</name>
<dbReference type="VEuPathDB" id="HostDB:ENSMMUG00000052611"/>
<reference evidence="1" key="4">
    <citation type="submission" date="2025-09" db="UniProtKB">
        <authorList>
            <consortium name="Ensembl"/>
        </authorList>
    </citation>
    <scope>IDENTIFICATION</scope>
    <source>
        <strain evidence="1">17573</strain>
    </source>
</reference>
<evidence type="ECO:0000313" key="1">
    <source>
        <dbReference type="Ensembl" id="ENSMMUP00000073176.1"/>
    </source>
</evidence>
<sequence length="138" mass="15368">MKCCINIILHTHNPSQPHTHTQYQMLCKETSVYTHTAPHSLIPTPDMKCCIDISLHTHSPSQPHTHTQYQMLYKETSVYTHTAPHSLIPTPNIKCCINISLHTVSHSLIPMPLTCLHSPKGSRALAQQLASSEVRGGC</sequence>
<protein>
    <submittedName>
        <fullName evidence="1">Uncharacterized protein</fullName>
    </submittedName>
</protein>
<dbReference type="Bgee" id="ENSMMUG00000052611">
    <property type="expression patterns" value="Expressed in superior frontal gyrus and 17 other cell types or tissues"/>
</dbReference>
<proteinExistence type="predicted"/>
<dbReference type="Proteomes" id="UP000006718">
    <property type="component" value="Chromosome 16"/>
</dbReference>
<reference evidence="1" key="2">
    <citation type="submission" date="2019-01" db="EMBL/GenBank/DDBJ databases">
        <authorList>
            <person name="Graves T."/>
            <person name="Eichler E.E."/>
            <person name="Wilson R.K."/>
        </authorList>
    </citation>
    <scope>NUCLEOTIDE SEQUENCE [LARGE SCALE GENOMIC DNA]</scope>
    <source>
        <strain evidence="1">17573</strain>
    </source>
</reference>
<organism evidence="1 2">
    <name type="scientific">Macaca mulatta</name>
    <name type="common">Rhesus macaque</name>
    <dbReference type="NCBI Taxonomy" id="9544"/>
    <lineage>
        <taxon>Eukaryota</taxon>
        <taxon>Metazoa</taxon>
        <taxon>Chordata</taxon>
        <taxon>Craniata</taxon>
        <taxon>Vertebrata</taxon>
        <taxon>Euteleostomi</taxon>
        <taxon>Mammalia</taxon>
        <taxon>Eutheria</taxon>
        <taxon>Euarchontoglires</taxon>
        <taxon>Primates</taxon>
        <taxon>Haplorrhini</taxon>
        <taxon>Catarrhini</taxon>
        <taxon>Cercopithecidae</taxon>
        <taxon>Cercopithecinae</taxon>
        <taxon>Macaca</taxon>
    </lineage>
</organism>
<accession>A0A5F8A8D0</accession>
<reference evidence="2" key="1">
    <citation type="journal article" date="2007" name="Science">
        <title>Evolutionary and biomedical insights from the rhesus macaque genome.</title>
        <authorList>
            <person name="Gibbs R.A."/>
            <person name="Rogers J."/>
            <person name="Katze M.G."/>
            <person name="Bumgarner R."/>
            <person name="Weinstock G.M."/>
            <person name="Mardis E.R."/>
            <person name="Remington K.A."/>
            <person name="Strausberg R.L."/>
            <person name="Venter J.C."/>
            <person name="Wilson R.K."/>
            <person name="Batzer M.A."/>
            <person name="Bustamante C.D."/>
            <person name="Eichler E.E."/>
            <person name="Hahn M.W."/>
            <person name="Hardison R.C."/>
            <person name="Makova K.D."/>
            <person name="Miller W."/>
            <person name="Milosavljevic A."/>
            <person name="Palermo R.E."/>
            <person name="Siepel A."/>
            <person name="Sikela J.M."/>
            <person name="Attaway T."/>
            <person name="Bell S."/>
            <person name="Bernard K.E."/>
            <person name="Buhay C.J."/>
            <person name="Chandrabose M.N."/>
            <person name="Dao M."/>
            <person name="Davis C."/>
            <person name="Delehaunty K.D."/>
            <person name="Ding Y."/>
            <person name="Dinh H.H."/>
            <person name="Dugan-Rocha S."/>
            <person name="Fulton L.A."/>
            <person name="Gabisi R.A."/>
            <person name="Garner T.T."/>
            <person name="Godfrey J."/>
            <person name="Hawes A.C."/>
            <person name="Hernandez J."/>
            <person name="Hines S."/>
            <person name="Holder M."/>
            <person name="Hume J."/>
            <person name="Jhangiani S.N."/>
            <person name="Joshi V."/>
            <person name="Khan Z.M."/>
            <person name="Kirkness E.F."/>
            <person name="Cree A."/>
            <person name="Fowler R.G."/>
            <person name="Lee S."/>
            <person name="Lewis L.R."/>
            <person name="Li Z."/>
            <person name="Liu Y.-S."/>
            <person name="Moore S.M."/>
            <person name="Muzny D."/>
            <person name="Nazareth L.V."/>
            <person name="Ngo D.N."/>
            <person name="Okwuonu G.O."/>
            <person name="Pai G."/>
            <person name="Parker D."/>
            <person name="Paul H.A."/>
            <person name="Pfannkoch C."/>
            <person name="Pohl C.S."/>
            <person name="Rogers Y.-H.C."/>
            <person name="Ruiz S.J."/>
            <person name="Sabo A."/>
            <person name="Santibanez J."/>
            <person name="Schneider B.W."/>
            <person name="Smith S.M."/>
            <person name="Sodergren E."/>
            <person name="Svatek A.F."/>
            <person name="Utterback T.R."/>
            <person name="Vattathil S."/>
            <person name="Warren W."/>
            <person name="White C.S."/>
            <person name="Chinwalla A.T."/>
            <person name="Feng Y."/>
            <person name="Halpern A.L."/>
            <person name="Hillier L.W."/>
            <person name="Huang X."/>
            <person name="Minx P."/>
            <person name="Nelson J.O."/>
            <person name="Pepin K.H."/>
            <person name="Qin X."/>
            <person name="Sutton G.G."/>
            <person name="Venter E."/>
            <person name="Walenz B.P."/>
            <person name="Wallis J.W."/>
            <person name="Worley K.C."/>
            <person name="Yang S.-P."/>
            <person name="Jones S.M."/>
            <person name="Marra M.A."/>
            <person name="Rocchi M."/>
            <person name="Schein J.E."/>
            <person name="Baertsch R."/>
            <person name="Clarke L."/>
            <person name="Csuros M."/>
            <person name="Glasscock J."/>
            <person name="Harris R.A."/>
            <person name="Havlak P."/>
            <person name="Jackson A.R."/>
            <person name="Jiang H."/>
            <person name="Liu Y."/>
            <person name="Messina D.N."/>
            <person name="Shen Y."/>
            <person name="Song H.X.-Z."/>
            <person name="Wylie T."/>
            <person name="Zhang L."/>
            <person name="Birney E."/>
            <person name="Han K."/>
            <person name="Konkel M.K."/>
            <person name="Lee J."/>
            <person name="Smit A.F.A."/>
            <person name="Ullmer B."/>
            <person name="Wang H."/>
            <person name="Xing J."/>
            <person name="Burhans R."/>
            <person name="Cheng Z."/>
            <person name="Karro J.E."/>
            <person name="Ma J."/>
            <person name="Raney B."/>
            <person name="She X."/>
            <person name="Cox M.J."/>
            <person name="Demuth J.P."/>
            <person name="Dumas L.J."/>
            <person name="Han S.-G."/>
            <person name="Hopkins J."/>
            <person name="Karimpour-Fard A."/>
            <person name="Kim Y.H."/>
            <person name="Pollack J.R."/>
            <person name="Vinar T."/>
            <person name="Addo-Quaye C."/>
            <person name="Degenhardt J."/>
            <person name="Denby A."/>
            <person name="Hubisz M.J."/>
            <person name="Indap A."/>
            <person name="Kosiol C."/>
            <person name="Lahn B.T."/>
            <person name="Lawson H.A."/>
            <person name="Marklein A."/>
            <person name="Nielsen R."/>
            <person name="Vallender E.J."/>
            <person name="Clark A.G."/>
            <person name="Ferguson B."/>
            <person name="Hernandez R.D."/>
            <person name="Hirani K."/>
            <person name="Kehrer-Sawatzki H."/>
            <person name="Kolb J."/>
            <person name="Patil S."/>
            <person name="Pu L.-L."/>
            <person name="Ren Y."/>
            <person name="Smith D.G."/>
            <person name="Wheeler D.A."/>
            <person name="Schenck I."/>
            <person name="Ball E.V."/>
            <person name="Chen R."/>
            <person name="Cooper D.N."/>
            <person name="Giardine B."/>
            <person name="Hsu F."/>
            <person name="Kent W.J."/>
            <person name="Lesk A."/>
            <person name="Nelson D.L."/>
            <person name="O'brien W.E."/>
            <person name="Pruefer K."/>
            <person name="Stenson P.D."/>
            <person name="Wallace J.C."/>
            <person name="Ke H."/>
            <person name="Liu X.-M."/>
            <person name="Wang P."/>
            <person name="Xiang A.P."/>
            <person name="Yang F."/>
            <person name="Barber G.P."/>
            <person name="Haussler D."/>
            <person name="Karolchik D."/>
            <person name="Kern A.D."/>
            <person name="Kuhn R.M."/>
            <person name="Smith K.E."/>
            <person name="Zwieg A.S."/>
        </authorList>
    </citation>
    <scope>NUCLEOTIDE SEQUENCE [LARGE SCALE GENOMIC DNA]</scope>
    <source>
        <strain evidence="2">17573</strain>
    </source>
</reference>